<organism evidence="1 2">
    <name type="scientific">Paenibacillus rigui</name>
    <dbReference type="NCBI Taxonomy" id="554312"/>
    <lineage>
        <taxon>Bacteria</taxon>
        <taxon>Bacillati</taxon>
        <taxon>Bacillota</taxon>
        <taxon>Bacilli</taxon>
        <taxon>Bacillales</taxon>
        <taxon>Paenibacillaceae</taxon>
        <taxon>Paenibacillus</taxon>
    </lineage>
</organism>
<gene>
    <name evidence="1" type="ORF">CF651_18985</name>
</gene>
<keyword evidence="2" id="KW-1185">Reference proteome</keyword>
<dbReference type="Proteomes" id="UP000215509">
    <property type="component" value="Unassembled WGS sequence"/>
</dbReference>
<dbReference type="EMBL" id="NMQW01000027">
    <property type="protein sequence ID" value="OXM84594.1"/>
    <property type="molecule type" value="Genomic_DNA"/>
</dbReference>
<evidence type="ECO:0000313" key="2">
    <source>
        <dbReference type="Proteomes" id="UP000215509"/>
    </source>
</evidence>
<sequence length="170" mass="20244">MMIAEKKTEAARILGEQLELFPSINESDIERTLFLLDKFVYMKMLVKDFEEHEQDLYQTDIEGETARRLSEEDTHADKTSNAIIFHQKRKWIYNEYKIAIRSIERAHRLIIDEDMRKAVHFRYLEGHKFMIALKFTYMSKSTFQRKLNAGVASITDTLKLMGILGREWKY</sequence>
<comment type="caution">
    <text evidence="1">The sequence shown here is derived from an EMBL/GenBank/DDBJ whole genome shotgun (WGS) entry which is preliminary data.</text>
</comment>
<proteinExistence type="predicted"/>
<protein>
    <submittedName>
        <fullName evidence="1">Uncharacterized protein</fullName>
    </submittedName>
</protein>
<accession>A0A229UMQ6</accession>
<dbReference type="AlphaFoldDB" id="A0A229UMQ6"/>
<dbReference type="OrthoDB" id="2646975at2"/>
<evidence type="ECO:0000313" key="1">
    <source>
        <dbReference type="EMBL" id="OXM84594.1"/>
    </source>
</evidence>
<reference evidence="1 2" key="1">
    <citation type="submission" date="2017-07" db="EMBL/GenBank/DDBJ databases">
        <title>Genome sequencing and assembly of Paenibacillus rigui.</title>
        <authorList>
            <person name="Mayilraj S."/>
        </authorList>
    </citation>
    <scope>NUCLEOTIDE SEQUENCE [LARGE SCALE GENOMIC DNA]</scope>
    <source>
        <strain evidence="1 2">JCM 16352</strain>
    </source>
</reference>
<name>A0A229UMQ6_9BACL</name>
<dbReference type="RefSeq" id="WP_094016450.1">
    <property type="nucleotide sequence ID" value="NZ_NMQW01000027.1"/>
</dbReference>